<evidence type="ECO:0000313" key="1">
    <source>
        <dbReference type="EMBL" id="MCQ1058352.1"/>
    </source>
</evidence>
<comment type="caution">
    <text evidence="1">The sequence shown here is derived from an EMBL/GenBank/DDBJ whole genome shotgun (WGS) entry which is preliminary data.</text>
</comment>
<name>A0ABT1N1F0_9GAMM</name>
<proteinExistence type="predicted"/>
<accession>A0ABT1N1F0</accession>
<reference evidence="1 2" key="1">
    <citation type="submission" date="2022-07" db="EMBL/GenBank/DDBJ databases">
        <title>Photobacterium pectinilyticum sp. nov., a marine bacterium isolated from surface seawater of Qingdao offshore.</title>
        <authorList>
            <person name="Wang X."/>
        </authorList>
    </citation>
    <scope>NUCLEOTIDE SEQUENCE [LARGE SCALE GENOMIC DNA]</scope>
    <source>
        <strain evidence="1 2">ZSDE20</strain>
    </source>
</reference>
<sequence length="675" mass="77389">MTDLTHRYTTPIFSINESSKKTLVELLRFVKPTSVNNKMLNACISLYNYFQNNENRNIELKDILDDEGIQVSDRSAKRFIQEYVKRGIFIEEPADKAQYNISTTKTRLITVKSITDLGDLEQLLNDELPKPKKLVGRASKKHAKEQFNKINVYEPTQKLKVSASTMLNAIQNSLSGLVVPGKEIRGRKECNRKESGAVDFCVSVYGVTNEYDAHINKIMMTLTHEYMHQRKLEGNLPEDLNELVIPIYISQIVERLGLSGSGPEREAISRSIIRNCSTTLTLRNANEYLGIKNVTGNPEVDGFKLIDQYKFISSREERNVDGNKQFEYRAPPSQNNSSAQYLNKQLERDFNDVLPFSAVAITWHRKVMRHIAQLQHFQSVNKLIFQLAPSIANLYSLLLEDYSLERKQFTDDNEVMTCTIMDIGKSLWPYEDENDQKKLTHKLLKTIIALETNAKPSLQGFCEKVDEEGDSATFNLELMGFSIELFVPYAKQMRRISNLSSQLFIRVDNKKLLEFAEALEHSESSKAPSVPSPFYQNSMKRETHLPVSIKKMEEKIIIDHKSYYYIYEHRGGKFRFILSQYTEEKDIAIMCAEMANETGYSHTSIEMMLEKHRSRKSLIDGLTIERVREVSEEGFTAAQIIEISTAKGLHRVKAAIIEDAILGAAQLRKALEKRK</sequence>
<keyword evidence="2" id="KW-1185">Reference proteome</keyword>
<dbReference type="Proteomes" id="UP001524460">
    <property type="component" value="Unassembled WGS sequence"/>
</dbReference>
<protein>
    <submittedName>
        <fullName evidence="1">Uncharacterized protein</fullName>
    </submittedName>
</protein>
<dbReference type="RefSeq" id="WP_255042225.1">
    <property type="nucleotide sequence ID" value="NZ_JANEYT010000018.1"/>
</dbReference>
<gene>
    <name evidence="1" type="ORF">NHN17_09810</name>
</gene>
<organism evidence="1 2">
    <name type="scientific">Photobacterium pectinilyticum</name>
    <dbReference type="NCBI Taxonomy" id="2906793"/>
    <lineage>
        <taxon>Bacteria</taxon>
        <taxon>Pseudomonadati</taxon>
        <taxon>Pseudomonadota</taxon>
        <taxon>Gammaproteobacteria</taxon>
        <taxon>Vibrionales</taxon>
        <taxon>Vibrionaceae</taxon>
        <taxon>Photobacterium</taxon>
    </lineage>
</organism>
<evidence type="ECO:0000313" key="2">
    <source>
        <dbReference type="Proteomes" id="UP001524460"/>
    </source>
</evidence>
<dbReference type="EMBL" id="JANEYT010000018">
    <property type="protein sequence ID" value="MCQ1058352.1"/>
    <property type="molecule type" value="Genomic_DNA"/>
</dbReference>